<organism evidence="4 5">
    <name type="scientific">Streptomyces spongiae</name>
    <dbReference type="NCBI Taxonomy" id="565072"/>
    <lineage>
        <taxon>Bacteria</taxon>
        <taxon>Bacillati</taxon>
        <taxon>Actinomycetota</taxon>
        <taxon>Actinomycetes</taxon>
        <taxon>Kitasatosporales</taxon>
        <taxon>Streptomycetaceae</taxon>
        <taxon>Streptomyces</taxon>
    </lineage>
</organism>
<evidence type="ECO:0000259" key="3">
    <source>
        <dbReference type="PROSITE" id="PS50075"/>
    </source>
</evidence>
<evidence type="ECO:0000313" key="4">
    <source>
        <dbReference type="EMBL" id="MPY62726.1"/>
    </source>
</evidence>
<dbReference type="EMBL" id="VJZC01000454">
    <property type="protein sequence ID" value="MPY62726.1"/>
    <property type="molecule type" value="Genomic_DNA"/>
</dbReference>
<dbReference type="RefSeq" id="WP_152776068.1">
    <property type="nucleotide sequence ID" value="NZ_VJZC01000454.1"/>
</dbReference>
<reference evidence="4 5" key="1">
    <citation type="submission" date="2019-07" db="EMBL/GenBank/DDBJ databases">
        <title>New species of Amycolatopsis and Streptomyces.</title>
        <authorList>
            <person name="Duangmal K."/>
            <person name="Teo W.F.A."/>
            <person name="Lipun K."/>
        </authorList>
    </citation>
    <scope>NUCLEOTIDE SEQUENCE [LARGE SCALE GENOMIC DNA]</scope>
    <source>
        <strain evidence="4 5">NBRC 106415</strain>
    </source>
</reference>
<name>A0A5N8XU39_9ACTN</name>
<evidence type="ECO:0000256" key="2">
    <source>
        <dbReference type="ARBA" id="ARBA00022553"/>
    </source>
</evidence>
<accession>A0A5N8XU39</accession>
<gene>
    <name evidence="4" type="ORF">FNH08_37940</name>
</gene>
<dbReference type="InterPro" id="IPR006162">
    <property type="entry name" value="Ppantetheine_attach_site"/>
</dbReference>
<dbReference type="InterPro" id="IPR009081">
    <property type="entry name" value="PP-bd_ACP"/>
</dbReference>
<keyword evidence="1" id="KW-0596">Phosphopantetheine</keyword>
<keyword evidence="5" id="KW-1185">Reference proteome</keyword>
<comment type="caution">
    <text evidence="4">The sequence shown here is derived from an EMBL/GenBank/DDBJ whole genome shotgun (WGS) entry which is preliminary data.</text>
</comment>
<evidence type="ECO:0000256" key="1">
    <source>
        <dbReference type="ARBA" id="ARBA00022450"/>
    </source>
</evidence>
<dbReference type="PROSITE" id="PS50075">
    <property type="entry name" value="CARRIER"/>
    <property type="match status" value="1"/>
</dbReference>
<dbReference type="Gene3D" id="1.10.1200.10">
    <property type="entry name" value="ACP-like"/>
    <property type="match status" value="1"/>
</dbReference>
<sequence>MTDQVDHQVTIEDLAELMKRSAGVSVDPLILEEEAGSGWDTFGLDSLGLLGIVAELEKRHGTGLPEQMERCTTPEEFLAVVNGALAKGA</sequence>
<dbReference type="OrthoDB" id="3215648at2"/>
<dbReference type="PROSITE" id="PS00012">
    <property type="entry name" value="PHOSPHOPANTETHEINE"/>
    <property type="match status" value="1"/>
</dbReference>
<dbReference type="InterPro" id="IPR036736">
    <property type="entry name" value="ACP-like_sf"/>
</dbReference>
<keyword evidence="2" id="KW-0597">Phosphoprotein</keyword>
<proteinExistence type="predicted"/>
<dbReference type="Proteomes" id="UP000400924">
    <property type="component" value="Unassembled WGS sequence"/>
</dbReference>
<dbReference type="Pfam" id="PF00550">
    <property type="entry name" value="PP-binding"/>
    <property type="match status" value="1"/>
</dbReference>
<dbReference type="SUPFAM" id="SSF47336">
    <property type="entry name" value="ACP-like"/>
    <property type="match status" value="1"/>
</dbReference>
<evidence type="ECO:0000313" key="5">
    <source>
        <dbReference type="Proteomes" id="UP000400924"/>
    </source>
</evidence>
<dbReference type="AlphaFoldDB" id="A0A5N8XU39"/>
<feature type="domain" description="Carrier" evidence="3">
    <location>
        <begin position="8"/>
        <end position="89"/>
    </location>
</feature>
<protein>
    <submittedName>
        <fullName evidence="4">Acyl carrier protein</fullName>
    </submittedName>
</protein>